<feature type="compositionally biased region" description="Polar residues" evidence="1">
    <location>
        <begin position="316"/>
        <end position="325"/>
    </location>
</feature>
<gene>
    <name evidence="2" type="ORF">ADUPG1_006109</name>
</gene>
<protein>
    <submittedName>
        <fullName evidence="2">Uncharacterized protein</fullName>
    </submittedName>
</protein>
<feature type="compositionally biased region" description="Low complexity" evidence="1">
    <location>
        <begin position="305"/>
        <end position="315"/>
    </location>
</feature>
<feature type="compositionally biased region" description="Basic and acidic residues" evidence="1">
    <location>
        <begin position="264"/>
        <end position="273"/>
    </location>
</feature>
<dbReference type="EMBL" id="BQXS01009729">
    <property type="protein sequence ID" value="GKT31744.1"/>
    <property type="molecule type" value="Genomic_DNA"/>
</dbReference>
<accession>A0ABQ5KGV8</accession>
<name>A0ABQ5KGV8_9EUKA</name>
<evidence type="ECO:0000313" key="2">
    <source>
        <dbReference type="EMBL" id="GKT31744.1"/>
    </source>
</evidence>
<feature type="compositionally biased region" description="Low complexity" evidence="1">
    <location>
        <begin position="333"/>
        <end position="344"/>
    </location>
</feature>
<evidence type="ECO:0000256" key="1">
    <source>
        <dbReference type="SAM" id="MobiDB-lite"/>
    </source>
</evidence>
<dbReference type="Proteomes" id="UP001057375">
    <property type="component" value="Unassembled WGS sequence"/>
</dbReference>
<feature type="region of interest" description="Disordered" evidence="1">
    <location>
        <begin position="245"/>
        <end position="284"/>
    </location>
</feature>
<evidence type="ECO:0000313" key="3">
    <source>
        <dbReference type="Proteomes" id="UP001057375"/>
    </source>
</evidence>
<sequence>MSNSDQLEIDVDSSETKLRCPTPSTILSDFFMAPKSFDLKGASYIQHERGKSTDIDILSNRHLECASKSCPAESTPTLPPEYDKYPEWAKLFYQNGCDITSEKFSQVPPISTNSVGVRNNFRSKNPFTSQMKSLTKPHSSNSSLYLKSGCKVQDTPILFAVRSKHLPPSPTIDTLTSDFSRLSPLSPSLCPTSHSPLVGNLYPDLSQSDSGVDMISSKSKHQSHQIMVLEQPISQSHASELIREIGGTSGGKRRSAPKLQKPPTRKELNEHALQKKHSSSGGYVPRGLVLEKEWKAIASSSTNPSSAMQSSSYTSTPKPLSNSQIVDKKPPKLSNTLSTNFSSSPKSNGKSDGSLGREVSNDDVAKGRATGIKHSARLKDKSVAYLYDDDETMYGGIDSPDDVVVKRSKKPADDEDSLGSSGMDWRRLYEEYSGKGAHFVRYHKSVRSHPGPSKALLQCSCVHSIEQIDYPILFLLYVSHKFIPWARGSAPLSAILLKRGCCLRCCRQSTKIWGNVQRGIPGETAKPNVQVRLWLESGLTTREIFLKHVIPSHPVREVREMLTFAVEELGKQKGRNPVTRLKDYFIHFDVPLKSIDGGLYLKFMIKLAYANLPRKKNKFMEYVQSGTLEMKRNVFGSF</sequence>
<comment type="caution">
    <text evidence="2">The sequence shown here is derived from an EMBL/GenBank/DDBJ whole genome shotgun (WGS) entry which is preliminary data.</text>
</comment>
<reference evidence="2" key="1">
    <citation type="submission" date="2022-03" db="EMBL/GenBank/DDBJ databases">
        <title>Draft genome sequence of Aduncisulcus paluster, a free-living microaerophilic Fornicata.</title>
        <authorList>
            <person name="Yuyama I."/>
            <person name="Kume K."/>
            <person name="Tamura T."/>
            <person name="Inagaki Y."/>
            <person name="Hashimoto T."/>
        </authorList>
    </citation>
    <scope>NUCLEOTIDE SEQUENCE</scope>
    <source>
        <strain evidence="2">NY0171</strain>
    </source>
</reference>
<organism evidence="2 3">
    <name type="scientific">Aduncisulcus paluster</name>
    <dbReference type="NCBI Taxonomy" id="2918883"/>
    <lineage>
        <taxon>Eukaryota</taxon>
        <taxon>Metamonada</taxon>
        <taxon>Carpediemonas-like organisms</taxon>
        <taxon>Aduncisulcus</taxon>
    </lineage>
</organism>
<keyword evidence="3" id="KW-1185">Reference proteome</keyword>
<proteinExistence type="predicted"/>
<feature type="region of interest" description="Disordered" evidence="1">
    <location>
        <begin position="300"/>
        <end position="362"/>
    </location>
</feature>